<dbReference type="InterPro" id="IPR009354">
    <property type="entry name" value="Usg"/>
</dbReference>
<evidence type="ECO:0000313" key="2">
    <source>
        <dbReference type="Proteomes" id="UP000000245"/>
    </source>
</evidence>
<evidence type="ECO:0000313" key="1">
    <source>
        <dbReference type="EMBL" id="ABQ31696.1"/>
    </source>
</evidence>
<dbReference type="STRING" id="349163.Acry_2505"/>
<name>A5G1G4_ACICJ</name>
<organism evidence="1 2">
    <name type="scientific">Acidiphilium cryptum (strain JF-5)</name>
    <dbReference type="NCBI Taxonomy" id="349163"/>
    <lineage>
        <taxon>Bacteria</taxon>
        <taxon>Pseudomonadati</taxon>
        <taxon>Pseudomonadota</taxon>
        <taxon>Alphaproteobacteria</taxon>
        <taxon>Acetobacterales</taxon>
        <taxon>Acidocellaceae</taxon>
        <taxon>Acidiphilium</taxon>
    </lineage>
</organism>
<sequence length="108" mass="12390">MASSWSGGADSHGPPMTVRRRQIMTLSRQLEGYRLTTAEILYHLPDHPGVLQSFVWQDLDIAPRYPVLHRFLDFWSRQIEGKLHSVRVGTAALITPGEMRSPHMFQLH</sequence>
<dbReference type="eggNOG" id="COG5425">
    <property type="taxonomic scope" value="Bacteria"/>
</dbReference>
<proteinExistence type="predicted"/>
<dbReference type="AlphaFoldDB" id="A5G1G4"/>
<dbReference type="HOGENOM" id="CLU_145215_1_0_5"/>
<reference evidence="1 2" key="1">
    <citation type="submission" date="2007-05" db="EMBL/GenBank/DDBJ databases">
        <title>Complete sequence of chromosome of Acidiphilium cryptum JF-5.</title>
        <authorList>
            <consortium name="US DOE Joint Genome Institute"/>
            <person name="Copeland A."/>
            <person name="Lucas S."/>
            <person name="Lapidus A."/>
            <person name="Barry K."/>
            <person name="Detter J.C."/>
            <person name="Glavina del Rio T."/>
            <person name="Hammon N."/>
            <person name="Israni S."/>
            <person name="Dalin E."/>
            <person name="Tice H."/>
            <person name="Pitluck S."/>
            <person name="Sims D."/>
            <person name="Brettin T."/>
            <person name="Bruce D."/>
            <person name="Han C."/>
            <person name="Schmutz J."/>
            <person name="Larimer F."/>
            <person name="Land M."/>
            <person name="Hauser L."/>
            <person name="Kyrpides N."/>
            <person name="Kim E."/>
            <person name="Magnuson T."/>
            <person name="Richardson P."/>
        </authorList>
    </citation>
    <scope>NUCLEOTIDE SEQUENCE [LARGE SCALE GENOMIC DNA]</scope>
    <source>
        <strain evidence="1 2">JF-5</strain>
    </source>
</reference>
<accession>A5G1G4</accession>
<dbReference type="EMBL" id="CP000697">
    <property type="protein sequence ID" value="ABQ31696.1"/>
    <property type="molecule type" value="Genomic_DNA"/>
</dbReference>
<dbReference type="KEGG" id="acr:Acry_2505"/>
<gene>
    <name evidence="1" type="ordered locus">Acry_2505</name>
</gene>
<dbReference type="Pfam" id="PF06233">
    <property type="entry name" value="Usg"/>
    <property type="match status" value="1"/>
</dbReference>
<dbReference type="Proteomes" id="UP000000245">
    <property type="component" value="Chromosome"/>
</dbReference>
<protein>
    <submittedName>
        <fullName evidence="1">Usg family protein</fullName>
    </submittedName>
</protein>
<keyword evidence="2" id="KW-1185">Reference proteome</keyword>